<dbReference type="OrthoDB" id="9802377at2"/>
<dbReference type="Proteomes" id="UP000307756">
    <property type="component" value="Unassembled WGS sequence"/>
</dbReference>
<evidence type="ECO:0000256" key="1">
    <source>
        <dbReference type="SAM" id="Phobius"/>
    </source>
</evidence>
<dbReference type="SUPFAM" id="SSF51395">
    <property type="entry name" value="FMN-linked oxidoreductases"/>
    <property type="match status" value="1"/>
</dbReference>
<feature type="transmembrane region" description="Helical" evidence="1">
    <location>
        <begin position="525"/>
        <end position="546"/>
    </location>
</feature>
<comment type="caution">
    <text evidence="2">The sequence shown here is derived from an EMBL/GenBank/DDBJ whole genome shotgun (WGS) entry which is preliminary data.</text>
</comment>
<keyword evidence="3" id="KW-1185">Reference proteome</keyword>
<dbReference type="RefSeq" id="WP_136828795.1">
    <property type="nucleotide sequence ID" value="NZ_SWBM01000001.1"/>
</dbReference>
<feature type="transmembrane region" description="Helical" evidence="1">
    <location>
        <begin position="580"/>
        <end position="599"/>
    </location>
</feature>
<accession>A0A4U1D7M4</accession>
<feature type="transmembrane region" description="Helical" evidence="1">
    <location>
        <begin position="553"/>
        <end position="574"/>
    </location>
</feature>
<dbReference type="AlphaFoldDB" id="A0A4U1D7M4"/>
<proteinExistence type="predicted"/>
<evidence type="ECO:0000313" key="2">
    <source>
        <dbReference type="EMBL" id="TKC18078.1"/>
    </source>
</evidence>
<dbReference type="InterPro" id="IPR013785">
    <property type="entry name" value="Aldolase_TIM"/>
</dbReference>
<feature type="transmembrane region" description="Helical" evidence="1">
    <location>
        <begin position="400"/>
        <end position="417"/>
    </location>
</feature>
<feature type="transmembrane region" description="Helical" evidence="1">
    <location>
        <begin position="314"/>
        <end position="341"/>
    </location>
</feature>
<evidence type="ECO:0000313" key="3">
    <source>
        <dbReference type="Proteomes" id="UP000307756"/>
    </source>
</evidence>
<organism evidence="2 3">
    <name type="scientific">Robertmurraya kyonggiensis</name>
    <dbReference type="NCBI Taxonomy" id="1037680"/>
    <lineage>
        <taxon>Bacteria</taxon>
        <taxon>Bacillati</taxon>
        <taxon>Bacillota</taxon>
        <taxon>Bacilli</taxon>
        <taxon>Bacillales</taxon>
        <taxon>Bacillaceae</taxon>
        <taxon>Robertmurraya</taxon>
    </lineage>
</organism>
<dbReference type="Gene3D" id="3.20.20.70">
    <property type="entry name" value="Aldolase class I"/>
    <property type="match status" value="2"/>
</dbReference>
<keyword evidence="1" id="KW-1133">Transmembrane helix</keyword>
<dbReference type="EMBL" id="SWBM01000001">
    <property type="protein sequence ID" value="TKC18078.1"/>
    <property type="molecule type" value="Genomic_DNA"/>
</dbReference>
<keyword evidence="1" id="KW-0812">Transmembrane</keyword>
<feature type="transmembrane region" description="Helical" evidence="1">
    <location>
        <begin position="469"/>
        <end position="490"/>
    </location>
</feature>
<reference evidence="2 3" key="1">
    <citation type="journal article" date="2011" name="J. Microbiol.">
        <title>Bacillus kyonggiensis sp. nov., isolated from soil of a lettuce field.</title>
        <authorList>
            <person name="Dong K."/>
            <person name="Lee S."/>
        </authorList>
    </citation>
    <scope>NUCLEOTIDE SEQUENCE [LARGE SCALE GENOMIC DNA]</scope>
    <source>
        <strain evidence="2 3">NB22</strain>
    </source>
</reference>
<protein>
    <submittedName>
        <fullName evidence="2">Dihydroorotate dehydrogenase</fullName>
    </submittedName>
</protein>
<name>A0A4U1D7M4_9BACI</name>
<gene>
    <name evidence="2" type="ORF">FA727_00470</name>
</gene>
<sequence length="610" mass="68476">MPDWSYHPLFKPLVSRLPGSIGREFIHHGMSFIASIPGGSRFIEFLGHMAPSTHLKRDFLGIPVVSPIGLSGKVDPQLTGTRAFSHLGFGFIEMGPVTIEPQLEVHAFFLNEQIFFPESFESIGLEKTIEKLQLIQPYDIPLFIRIGKTESLKELFLLIEALIPYSDGLIIEDELNKEQLEELKVFQGNTKILLSLPATKIKVRKAYIEQIFHERLIDGIVIEESFLKQGEKRYSSKDQSSDIILALEELSNIPTIVSGAISEPKDALLFLKHGADLLMLSSGYVITGPGLPKRINEAILDQERAQVVHSGWQWYWLFGLFIFVGGLLALGFSMTSVILSYDEAFLQLTREQLMALNPKIINFMAHDRMTLAGTMISGGILYMQLARNGVRYGIHWARKAINIAAIIGFFGILFFIGYGYFDWLHGLFWAILLPVFYIGWKKTKNAHEVSTSSNRTNHLAWKKGAWGQLAFVILGFAFILGGIVISTIGVTNVFVSTDILYICMTPEQLNTMTEKLIPVIAHDRAGFGGALISVGLLVLTLSLWGFHQGQRWVWYTFLIGGIPAFSAGLLTHFFIGYTTFIHLLPAYIAFVLYIVGLVLSKDFFFETRKI</sequence>
<keyword evidence="1" id="KW-0472">Membrane</keyword>
<feature type="transmembrane region" description="Helical" evidence="1">
    <location>
        <begin position="423"/>
        <end position="440"/>
    </location>
</feature>